<feature type="transmembrane region" description="Helical" evidence="26">
    <location>
        <begin position="397"/>
        <end position="418"/>
    </location>
</feature>
<gene>
    <name evidence="27" type="ORF">CHYS00102_LOCUS9351</name>
</gene>
<evidence type="ECO:0000256" key="26">
    <source>
        <dbReference type="SAM" id="Phobius"/>
    </source>
</evidence>
<dbReference type="PANTHER" id="PTHR23512">
    <property type="entry name" value="MAJOR FACILITATOR SUPERFAMILY DOMAIN-CONTAINING PROTEIN 1"/>
    <property type="match status" value="1"/>
</dbReference>
<evidence type="ECO:0000256" key="11">
    <source>
        <dbReference type="ARBA" id="ARBA00044884"/>
    </source>
</evidence>
<evidence type="ECO:0000256" key="10">
    <source>
        <dbReference type="ARBA" id="ARBA00044881"/>
    </source>
</evidence>
<dbReference type="InterPro" id="IPR011701">
    <property type="entry name" value="MFS"/>
</dbReference>
<dbReference type="EMBL" id="HBFR01012922">
    <property type="protein sequence ID" value="CAD8882163.1"/>
    <property type="molecule type" value="Transcribed_RNA"/>
</dbReference>
<comment type="subunit">
    <text evidence="24">Homodimer. Interacts with lysosomal protein GLMP (via lumenal domain); the interaction starts while both proteins are still in the endoplasmic reticulum and is required for stabilization of MFSD1 in lysosomes but has no direct effect on its targeting to lysosomes or transporter activity.</text>
</comment>
<comment type="catalytic activity">
    <reaction evidence="12">
        <text>L-lysyl-L-alpha-amino acid(out) = L-lysyl-L-alpha-amino acid(in)</text>
        <dbReference type="Rhea" id="RHEA:79387"/>
        <dbReference type="ChEBI" id="CHEBI:229965"/>
    </reaction>
</comment>
<comment type="function">
    <text evidence="23">Lysosomal dipeptide uniporter that selectively exports lysine, arginine or histidine-containing dipeptides with a net positive charge from the lysosome lumen into the cytosol. Could play a role in a specific type of protein O-glycosylation indirectly regulating macrophages migration and tissue invasion. Also essential for liver homeostasis.</text>
</comment>
<evidence type="ECO:0000313" key="27">
    <source>
        <dbReference type="EMBL" id="CAD8882163.1"/>
    </source>
</evidence>
<evidence type="ECO:0000256" key="16">
    <source>
        <dbReference type="ARBA" id="ARBA00044900"/>
    </source>
</evidence>
<sequence length="727" mass="79281">MTSNQGKRLSTSSAASQLIGVVESINKNASDYRDSDSDNDLPIKSMAVDSGRNSDGGTDDDNSYINNPLFAVPSSAPRTLRGGRKNGGTSTTISYPARPLPAERPRTPLQKTPSVMSFGRDPRTAPPRSVLLTRRDLQLRYLVLAIGCLLYAGSFYSYDIPSALHEQLRERMTASNNFETYFNLLYTVYSVPNVLLPLLGGYFVDRVGPVYCIYMFSLLLLVGQSTFSLGTYLRSWAFMICGRTIYGLGAESLAVGISSLVATWFDKPELAMAFAMTLSVGHVASILVDVLSPRVASAQGTVWAVVVGMVPNLMNVILSLVLFYVEEAGERKCRGNEESLRDLTTSLMSDVGGDSNGVTFNFPTDDDDDDSDVLDDEQDAEDDNYSKRSWVSDMRTFGPVLWLICIQGFLLYGIAFPFNNIASGLLLERNYLRDPDPGCTLRYPDQCTSGTEVSDSSPNPSVDASGALCPPSFAESGIAPVLPSSLNFTYTSEDWLFPSYVYDDLKRSDVDCDDPFFSEACAKDFCDAQAAATKKTGRIMSIPYLISVVLMPIFGIAIDRIGCRGLLFLASSLLFICVHLTLAYPDMDPEAHVTPPTIPLIGQGIAYAMVASVLWASIPLSVGPKQTGTAYGIAVSFMNTALAIVPLIVAKIYNANDEQYLPAVEGLFVSLAFLGIISALALNVADHYNGGKLNALQDLQTFWRNRRPSEEYYIDEPPPSLYPTETI</sequence>
<evidence type="ECO:0000256" key="21">
    <source>
        <dbReference type="ARBA" id="ARBA00044985"/>
    </source>
</evidence>
<feature type="compositionally biased region" description="Acidic residues" evidence="25">
    <location>
        <begin position="364"/>
        <end position="383"/>
    </location>
</feature>
<comment type="catalytic activity">
    <reaction evidence="10">
        <text>L-alpha-aminoacyl-L-arginine(out) = L-alpha-aminoacyl-L-arginine(in)</text>
        <dbReference type="Rhea" id="RHEA:79367"/>
        <dbReference type="ChEBI" id="CHEBI:229968"/>
    </reaction>
</comment>
<reference evidence="27" key="1">
    <citation type="submission" date="2021-01" db="EMBL/GenBank/DDBJ databases">
        <authorList>
            <person name="Corre E."/>
            <person name="Pelletier E."/>
            <person name="Niang G."/>
            <person name="Scheremetjew M."/>
            <person name="Finn R."/>
            <person name="Kale V."/>
            <person name="Holt S."/>
            <person name="Cochrane G."/>
            <person name="Meng A."/>
            <person name="Brown T."/>
            <person name="Cohen L."/>
        </authorList>
    </citation>
    <scope>NUCLEOTIDE SEQUENCE</scope>
    <source>
        <strain evidence="27">308</strain>
    </source>
</reference>
<evidence type="ECO:0000256" key="9">
    <source>
        <dbReference type="ARBA" id="ARBA00044878"/>
    </source>
</evidence>
<evidence type="ECO:0000256" key="7">
    <source>
        <dbReference type="ARBA" id="ARBA00023228"/>
    </source>
</evidence>
<evidence type="ECO:0000256" key="18">
    <source>
        <dbReference type="ARBA" id="ARBA00044912"/>
    </source>
</evidence>
<feature type="transmembrane region" description="Helical" evidence="26">
    <location>
        <begin position="180"/>
        <end position="204"/>
    </location>
</feature>
<feature type="transmembrane region" description="Helical" evidence="26">
    <location>
        <begin position="659"/>
        <end position="682"/>
    </location>
</feature>
<comment type="catalytic activity">
    <reaction evidence="19">
        <text>L-alanyl-L-lysine(out) = L-alanyl-L-lysine(in)</text>
        <dbReference type="Rhea" id="RHEA:79415"/>
        <dbReference type="ChEBI" id="CHEBI:192470"/>
    </reaction>
</comment>
<feature type="transmembrane region" description="Helical" evidence="26">
    <location>
        <begin position="630"/>
        <end position="653"/>
    </location>
</feature>
<feature type="transmembrane region" description="Helical" evidence="26">
    <location>
        <begin position="211"/>
        <end position="233"/>
    </location>
</feature>
<evidence type="ECO:0000256" key="22">
    <source>
        <dbReference type="ARBA" id="ARBA00045018"/>
    </source>
</evidence>
<dbReference type="InterPro" id="IPR036259">
    <property type="entry name" value="MFS_trans_sf"/>
</dbReference>
<comment type="catalytic activity">
    <reaction evidence="14">
        <text>L-aspartyl-L-lysine(out) = L-aspartyl-L-lysine(in)</text>
        <dbReference type="Rhea" id="RHEA:79411"/>
        <dbReference type="ChEBI" id="CHEBI:229953"/>
    </reaction>
</comment>
<keyword evidence="3" id="KW-0813">Transport</keyword>
<dbReference type="GO" id="GO:0005765">
    <property type="term" value="C:lysosomal membrane"/>
    <property type="evidence" value="ECO:0007669"/>
    <property type="project" value="UniProtKB-SubCell"/>
</dbReference>
<dbReference type="PANTHER" id="PTHR23512:SF3">
    <property type="entry name" value="MAJOR FACILITATOR SUPERFAMILY DOMAIN-CONTAINING PROTEIN 1"/>
    <property type="match status" value="1"/>
</dbReference>
<comment type="catalytic activity">
    <reaction evidence="18">
        <text>L-histidyl-L-alpha-amino acid(out) = L-histidyl-L-alpha-amino acid(in)</text>
        <dbReference type="Rhea" id="RHEA:79379"/>
        <dbReference type="ChEBI" id="CHEBI:229964"/>
    </reaction>
</comment>
<feature type="transmembrane region" description="Helical" evidence="26">
    <location>
        <begin position="541"/>
        <end position="558"/>
    </location>
</feature>
<organism evidence="27">
    <name type="scientific">Corethron hystrix</name>
    <dbReference type="NCBI Taxonomy" id="216773"/>
    <lineage>
        <taxon>Eukaryota</taxon>
        <taxon>Sar</taxon>
        <taxon>Stramenopiles</taxon>
        <taxon>Ochrophyta</taxon>
        <taxon>Bacillariophyta</taxon>
        <taxon>Coscinodiscophyceae</taxon>
        <taxon>Corethrophycidae</taxon>
        <taxon>Corethrales</taxon>
        <taxon>Corethraceae</taxon>
        <taxon>Corethron</taxon>
    </lineage>
</organism>
<evidence type="ECO:0000256" key="19">
    <source>
        <dbReference type="ARBA" id="ARBA00044919"/>
    </source>
</evidence>
<evidence type="ECO:0000256" key="20">
    <source>
        <dbReference type="ARBA" id="ARBA00044924"/>
    </source>
</evidence>
<evidence type="ECO:0000256" key="23">
    <source>
        <dbReference type="ARBA" id="ARBA00045709"/>
    </source>
</evidence>
<protein>
    <recommendedName>
        <fullName evidence="21">Lysosomal dipeptide transporter MFSD1</fullName>
    </recommendedName>
    <alternativeName>
        <fullName evidence="22">Major facilitator superfamily domain-containing protein 1</fullName>
    </alternativeName>
</protein>
<comment type="catalytic activity">
    <reaction evidence="13">
        <text>L-alpha-aminoacyl-L-lysine(out) = L-alpha-aminoacyl-L-lysine(in)</text>
        <dbReference type="Rhea" id="RHEA:79383"/>
        <dbReference type="ChEBI" id="CHEBI:229966"/>
    </reaction>
</comment>
<feature type="transmembrane region" description="Helical" evidence="26">
    <location>
        <begin position="272"/>
        <end position="291"/>
    </location>
</feature>
<dbReference type="InterPro" id="IPR052187">
    <property type="entry name" value="MFSD1"/>
</dbReference>
<feature type="transmembrane region" description="Helical" evidence="26">
    <location>
        <begin position="245"/>
        <end position="265"/>
    </location>
</feature>
<feature type="region of interest" description="Disordered" evidence="25">
    <location>
        <begin position="358"/>
        <end position="385"/>
    </location>
</feature>
<keyword evidence="6 26" id="KW-0472">Membrane</keyword>
<evidence type="ECO:0000256" key="12">
    <source>
        <dbReference type="ARBA" id="ARBA00044891"/>
    </source>
</evidence>
<evidence type="ECO:0000256" key="3">
    <source>
        <dbReference type="ARBA" id="ARBA00022448"/>
    </source>
</evidence>
<dbReference type="Pfam" id="PF07690">
    <property type="entry name" value="MFS_1"/>
    <property type="match status" value="2"/>
</dbReference>
<comment type="catalytic activity">
    <reaction evidence="11">
        <text>L-alpha-aminoacyl-L-histidine(out) = L-alpha-aminoacyl-L-histidine(in)</text>
        <dbReference type="Rhea" id="RHEA:79375"/>
        <dbReference type="ChEBI" id="CHEBI:229967"/>
    </reaction>
</comment>
<feature type="transmembrane region" description="Helical" evidence="26">
    <location>
        <begin position="565"/>
        <end position="585"/>
    </location>
</feature>
<comment type="catalytic activity">
    <reaction evidence="16">
        <text>L-lysyl-L-lysine(out) = L-lysyl-L-lysine(in)</text>
        <dbReference type="Rhea" id="RHEA:79403"/>
        <dbReference type="ChEBI" id="CHEBI:229956"/>
    </reaction>
</comment>
<name>A0A7S1BCL6_9STRA</name>
<comment type="catalytic activity">
    <reaction evidence="20">
        <text>L-lysyl-glycine(out) = L-lysyl-glycine(in)</text>
        <dbReference type="Rhea" id="RHEA:79407"/>
        <dbReference type="ChEBI" id="CHEBI:191202"/>
    </reaction>
</comment>
<evidence type="ECO:0000256" key="14">
    <source>
        <dbReference type="ARBA" id="ARBA00044898"/>
    </source>
</evidence>
<evidence type="ECO:0000256" key="4">
    <source>
        <dbReference type="ARBA" id="ARBA00022692"/>
    </source>
</evidence>
<comment type="catalytic activity">
    <reaction evidence="15">
        <text>L-arginyl-L-alpha-amino acid(out) = L-arginyl-L-alpha-amino acid(in)</text>
        <dbReference type="Rhea" id="RHEA:79371"/>
        <dbReference type="ChEBI" id="CHEBI:84315"/>
    </reaction>
</comment>
<evidence type="ECO:0000256" key="5">
    <source>
        <dbReference type="ARBA" id="ARBA00022989"/>
    </source>
</evidence>
<keyword evidence="5 26" id="KW-1133">Transmembrane helix</keyword>
<comment type="similarity">
    <text evidence="2">Belongs to the major facilitator superfamily.</text>
</comment>
<keyword evidence="4 26" id="KW-0812">Transmembrane</keyword>
<feature type="region of interest" description="Disordered" evidence="25">
    <location>
        <begin position="26"/>
        <end position="122"/>
    </location>
</feature>
<dbReference type="SUPFAM" id="SSF103473">
    <property type="entry name" value="MFS general substrate transporter"/>
    <property type="match status" value="2"/>
</dbReference>
<comment type="catalytic activity">
    <reaction evidence="17">
        <text>L-arginyl-glycine(out) = L-arginyl-glycine(in)</text>
        <dbReference type="Rhea" id="RHEA:79391"/>
        <dbReference type="ChEBI" id="CHEBI:229955"/>
    </reaction>
</comment>
<feature type="transmembrane region" description="Helical" evidence="26">
    <location>
        <begin position="597"/>
        <end position="618"/>
    </location>
</feature>
<evidence type="ECO:0000256" key="8">
    <source>
        <dbReference type="ARBA" id="ARBA00044876"/>
    </source>
</evidence>
<comment type="catalytic activity">
    <reaction evidence="8">
        <text>L-lysyl-L-alanine(out) = L-lysyl-L-alanine(in)</text>
        <dbReference type="Rhea" id="RHEA:79399"/>
        <dbReference type="ChEBI" id="CHEBI:229954"/>
    </reaction>
</comment>
<feature type="transmembrane region" description="Helical" evidence="26">
    <location>
        <begin position="303"/>
        <end position="325"/>
    </location>
</feature>
<comment type="catalytic activity">
    <reaction evidence="9">
        <text>L-histidyl-glycine(out) = L-histidyl-glycine(in)</text>
        <dbReference type="Rhea" id="RHEA:79395"/>
        <dbReference type="ChEBI" id="CHEBI:229957"/>
    </reaction>
</comment>
<evidence type="ECO:0000256" key="6">
    <source>
        <dbReference type="ARBA" id="ARBA00023136"/>
    </source>
</evidence>
<comment type="subcellular location">
    <subcellularLocation>
        <location evidence="1">Lysosome membrane</location>
        <topology evidence="1">Multi-pass membrane protein</topology>
    </subcellularLocation>
</comment>
<dbReference type="Gene3D" id="1.20.1250.20">
    <property type="entry name" value="MFS general substrate transporter like domains"/>
    <property type="match status" value="2"/>
</dbReference>
<feature type="transmembrane region" description="Helical" evidence="26">
    <location>
        <begin position="141"/>
        <end position="160"/>
    </location>
</feature>
<evidence type="ECO:0000256" key="17">
    <source>
        <dbReference type="ARBA" id="ARBA00044903"/>
    </source>
</evidence>
<dbReference type="AlphaFoldDB" id="A0A7S1BCL6"/>
<evidence type="ECO:0000256" key="13">
    <source>
        <dbReference type="ARBA" id="ARBA00044893"/>
    </source>
</evidence>
<evidence type="ECO:0000256" key="1">
    <source>
        <dbReference type="ARBA" id="ARBA00004155"/>
    </source>
</evidence>
<evidence type="ECO:0000256" key="25">
    <source>
        <dbReference type="SAM" id="MobiDB-lite"/>
    </source>
</evidence>
<evidence type="ECO:0000256" key="2">
    <source>
        <dbReference type="ARBA" id="ARBA00008335"/>
    </source>
</evidence>
<keyword evidence="7" id="KW-0458">Lysosome</keyword>
<evidence type="ECO:0000256" key="24">
    <source>
        <dbReference type="ARBA" id="ARBA00046376"/>
    </source>
</evidence>
<dbReference type="GO" id="GO:0022857">
    <property type="term" value="F:transmembrane transporter activity"/>
    <property type="evidence" value="ECO:0007669"/>
    <property type="project" value="InterPro"/>
</dbReference>
<evidence type="ECO:0000256" key="15">
    <source>
        <dbReference type="ARBA" id="ARBA00044899"/>
    </source>
</evidence>
<proteinExistence type="inferred from homology"/>
<accession>A0A7S1BCL6</accession>